<comment type="caution">
    <text evidence="2">The sequence shown here is derived from an EMBL/GenBank/DDBJ whole genome shotgun (WGS) entry which is preliminary data.</text>
</comment>
<protein>
    <submittedName>
        <fullName evidence="2">SDR family oxidoreductase</fullName>
        <ecNumber evidence="2">1.-.-.-</ecNumber>
    </submittedName>
</protein>
<proteinExistence type="predicted"/>
<evidence type="ECO:0000313" key="2">
    <source>
        <dbReference type="EMBL" id="MDY0871621.1"/>
    </source>
</evidence>
<dbReference type="EC" id="1.-.-.-" evidence="2"/>
<dbReference type="Pfam" id="PF13561">
    <property type="entry name" value="adh_short_C2"/>
    <property type="match status" value="1"/>
</dbReference>
<dbReference type="PANTHER" id="PTHR43639:SF9">
    <property type="entry name" value="BLL5898 PROTEIN"/>
    <property type="match status" value="1"/>
</dbReference>
<evidence type="ECO:0000313" key="3">
    <source>
        <dbReference type="Proteomes" id="UP001271769"/>
    </source>
</evidence>
<reference evidence="2 3" key="1">
    <citation type="journal article" date="2013" name="Antonie Van Leeuwenhoek">
        <title>Dongia rigui sp. nov., isolated from freshwater of a large wetland in Korea.</title>
        <authorList>
            <person name="Baik K.S."/>
            <person name="Hwang Y.M."/>
            <person name="Choi J.S."/>
            <person name="Kwon J."/>
            <person name="Seong C.N."/>
        </authorList>
    </citation>
    <scope>NUCLEOTIDE SEQUENCE [LARGE SCALE GENOMIC DNA]</scope>
    <source>
        <strain evidence="2 3">04SU4-P</strain>
    </source>
</reference>
<dbReference type="Gene3D" id="3.40.50.720">
    <property type="entry name" value="NAD(P)-binding Rossmann-like Domain"/>
    <property type="match status" value="1"/>
</dbReference>
<dbReference type="PROSITE" id="PS00061">
    <property type="entry name" value="ADH_SHORT"/>
    <property type="match status" value="1"/>
</dbReference>
<dbReference type="InterPro" id="IPR002347">
    <property type="entry name" value="SDR_fam"/>
</dbReference>
<sequence length="254" mass="26379">MITADLSGKVAFVTGGASGIGLAVVERLVANKCRVAINDLATSPRLNAEVERLTKAGHDVIACPGDVSQQADVDAAVALAVSHFGRLDFLVNNAGTPGTSAPIPVDDFARMDEAFWQKLVSINQIGPYRCLKAAAPHLKKAGGAVVNVASTAGLGYGGSSSVYASTKAAIILLTTEWSYAMGPEVRVNAIAPNVVDGSGWDCKFDPAQLKDYVGKLPLRRAGKPSEYAEAIFYLLAGAPYITGQTIVMDGGGAR</sequence>
<dbReference type="RefSeq" id="WP_320500051.1">
    <property type="nucleotide sequence ID" value="NZ_JAXCLX010000001.1"/>
</dbReference>
<name>A0ABU5DYI0_9PROT</name>
<keyword evidence="1 2" id="KW-0560">Oxidoreductase</keyword>
<accession>A0ABU5DYI0</accession>
<keyword evidence="3" id="KW-1185">Reference proteome</keyword>
<dbReference type="PANTHER" id="PTHR43639">
    <property type="entry name" value="OXIDOREDUCTASE, SHORT-CHAIN DEHYDROGENASE/REDUCTASE FAMILY (AFU_ORTHOLOGUE AFUA_5G02870)"/>
    <property type="match status" value="1"/>
</dbReference>
<dbReference type="SUPFAM" id="SSF51735">
    <property type="entry name" value="NAD(P)-binding Rossmann-fold domains"/>
    <property type="match status" value="1"/>
</dbReference>
<dbReference type="GO" id="GO:0016491">
    <property type="term" value="F:oxidoreductase activity"/>
    <property type="evidence" value="ECO:0007669"/>
    <property type="project" value="UniProtKB-KW"/>
</dbReference>
<dbReference type="PRINTS" id="PR00081">
    <property type="entry name" value="GDHRDH"/>
</dbReference>
<organism evidence="2 3">
    <name type="scientific">Dongia rigui</name>
    <dbReference type="NCBI Taxonomy" id="940149"/>
    <lineage>
        <taxon>Bacteria</taxon>
        <taxon>Pseudomonadati</taxon>
        <taxon>Pseudomonadota</taxon>
        <taxon>Alphaproteobacteria</taxon>
        <taxon>Rhodospirillales</taxon>
        <taxon>Dongiaceae</taxon>
        <taxon>Dongia</taxon>
    </lineage>
</organism>
<evidence type="ECO:0000256" key="1">
    <source>
        <dbReference type="ARBA" id="ARBA00023002"/>
    </source>
</evidence>
<dbReference type="InterPro" id="IPR036291">
    <property type="entry name" value="NAD(P)-bd_dom_sf"/>
</dbReference>
<dbReference type="Proteomes" id="UP001271769">
    <property type="component" value="Unassembled WGS sequence"/>
</dbReference>
<dbReference type="PRINTS" id="PR00080">
    <property type="entry name" value="SDRFAMILY"/>
</dbReference>
<dbReference type="CDD" id="cd05233">
    <property type="entry name" value="SDR_c"/>
    <property type="match status" value="1"/>
</dbReference>
<dbReference type="EMBL" id="JAXCLX010000001">
    <property type="protein sequence ID" value="MDY0871621.1"/>
    <property type="molecule type" value="Genomic_DNA"/>
</dbReference>
<gene>
    <name evidence="2" type="ORF">SMD31_06790</name>
</gene>
<dbReference type="InterPro" id="IPR020904">
    <property type="entry name" value="Sc_DH/Rdtase_CS"/>
</dbReference>